<feature type="region of interest" description="Disordered" evidence="1">
    <location>
        <begin position="82"/>
        <end position="130"/>
    </location>
</feature>
<feature type="compositionally biased region" description="Basic and acidic residues" evidence="1">
    <location>
        <begin position="95"/>
        <end position="107"/>
    </location>
</feature>
<gene>
    <name evidence="2" type="ORF">APAL1065_LOCUS1831</name>
</gene>
<name>A0A7S2V9I9_9STRA</name>
<sequence>MEGLLGFLRRKWEDVSGEQRRRADRLEALNGGTYYTKAGEVISLGETSPRETVSKADFDAIRRDFEHPYYLTAINAARRFARESSKSPNYRSKRYKPDDRSTRHEYGPDSISRGSSLQTSDQDSDTAKNRKRKLGEIAVAQKGDSTSAEIAHLVPHTFRCANYYRRLVCQMTGVQVIGTTRERKPRLLRKSNVDKTADIMADVLVHGLLEKTKDGGWSRVHNTGVKHNRANMARIFAQKTFFDTWPKLLIIPIKTLDDVKSYKGGSFEAIVLASDPAVYKQCQITGELDLASYQDLRTAFDTLRAFVKACAYDALNGTANHDFKDLPGRERLLVSKGVENSRRRGPRMPHLLAKEEDVKSQLVRVGKALFSMENERAHQECDPYALFLKAVAVESSMQGEKILPGCRPLHDCEICLEKELIECHCDYYDPEDIVPKEIIIVQHKKKTRNQI</sequence>
<proteinExistence type="predicted"/>
<evidence type="ECO:0000256" key="1">
    <source>
        <dbReference type="SAM" id="MobiDB-lite"/>
    </source>
</evidence>
<reference evidence="2" key="1">
    <citation type="submission" date="2021-01" db="EMBL/GenBank/DDBJ databases">
        <authorList>
            <person name="Corre E."/>
            <person name="Pelletier E."/>
            <person name="Niang G."/>
            <person name="Scheremetjew M."/>
            <person name="Finn R."/>
            <person name="Kale V."/>
            <person name="Holt S."/>
            <person name="Cochrane G."/>
            <person name="Meng A."/>
            <person name="Brown T."/>
            <person name="Cohen L."/>
        </authorList>
    </citation>
    <scope>NUCLEOTIDE SEQUENCE</scope>
    <source>
        <strain evidence="2">CCMP125</strain>
    </source>
</reference>
<protein>
    <submittedName>
        <fullName evidence="2">Uncharacterized protein</fullName>
    </submittedName>
</protein>
<dbReference type="AlphaFoldDB" id="A0A7S2V9I9"/>
<organism evidence="2">
    <name type="scientific">Entomoneis paludosa</name>
    <dbReference type="NCBI Taxonomy" id="265537"/>
    <lineage>
        <taxon>Eukaryota</taxon>
        <taxon>Sar</taxon>
        <taxon>Stramenopiles</taxon>
        <taxon>Ochrophyta</taxon>
        <taxon>Bacillariophyta</taxon>
        <taxon>Bacillariophyceae</taxon>
        <taxon>Bacillariophycidae</taxon>
        <taxon>Entomoneidaceae</taxon>
        <taxon>Entomoneis</taxon>
    </lineage>
</organism>
<accession>A0A7S2V9I9</accession>
<dbReference type="EMBL" id="HBHT01002729">
    <property type="protein sequence ID" value="CAD9943316.1"/>
    <property type="molecule type" value="Transcribed_RNA"/>
</dbReference>
<evidence type="ECO:0000313" key="2">
    <source>
        <dbReference type="EMBL" id="CAD9943316.1"/>
    </source>
</evidence>